<reference evidence="1" key="1">
    <citation type="submission" date="2019-07" db="EMBL/GenBank/DDBJ databases">
        <title>The discovery of a new lineage B mimivirus raises questions about particles surface fibrils.</title>
        <authorList>
            <person name="Silva L.K.S."/>
            <person name="Rodrigues R.A.L."/>
            <person name="Andrade A.C.S.P."/>
            <person name="Hikida H."/>
            <person name="Andreani J."/>
            <person name="Levasseur A."/>
            <person name="La Scola B."/>
            <person name="Abrahao J.S."/>
        </authorList>
    </citation>
    <scope>NUCLEOTIDE SEQUENCE</scope>
    <source>
        <strain evidence="1">B60</strain>
    </source>
</reference>
<dbReference type="EMBL" id="MN175499">
    <property type="protein sequence ID" value="QID06638.1"/>
    <property type="molecule type" value="Genomic_DNA"/>
</dbReference>
<name>A0A6G6AE73_9VIRU</name>
<organism evidence="1">
    <name type="scientific">Borely moumouvirus</name>
    <dbReference type="NCBI Taxonomy" id="2712067"/>
    <lineage>
        <taxon>Viruses</taxon>
        <taxon>Varidnaviria</taxon>
        <taxon>Bamfordvirae</taxon>
        <taxon>Nucleocytoviricota</taxon>
        <taxon>Megaviricetes</taxon>
        <taxon>Imitervirales</taxon>
        <taxon>Mimiviridae</taxon>
        <taxon>Megamimivirinae</taxon>
        <taxon>Moumouvirus</taxon>
    </lineage>
</organism>
<protein>
    <submittedName>
        <fullName evidence="1">Uncharacterized protein</fullName>
    </submittedName>
</protein>
<proteinExistence type="predicted"/>
<accession>A0A6G6AE73</accession>
<evidence type="ECO:0000313" key="1">
    <source>
        <dbReference type="EMBL" id="QID06638.1"/>
    </source>
</evidence>
<sequence>MSEIVNLVEAKRRYREITSSWDKCTTFEEHSAALAEYKQLHQLLCPSSCQYVPGWLTPEQREIKRQKELTEKLAIQQVKDDFKDHVEFCLTQSLNEIQDQDLDQVPSLFMDKLLHVLTQGNVWVCDFTTRRNIFSSQSDLKVVSRVRFETHVNSALNETLHWFISPKKISDFTDFFSEKLSFKLKYH</sequence>